<gene>
    <name evidence="3" type="ORF">CBE74_07220</name>
</gene>
<evidence type="ECO:0000256" key="1">
    <source>
        <dbReference type="ARBA" id="ARBA00023015"/>
    </source>
</evidence>
<dbReference type="PRINTS" id="PR00037">
    <property type="entry name" value="HTHLACR"/>
</dbReference>
<dbReference type="PANTHER" id="PTHR30363:SF44">
    <property type="entry name" value="AGA OPERON TRANSCRIPTIONAL REPRESSOR-RELATED"/>
    <property type="match status" value="1"/>
</dbReference>
<dbReference type="Pfam" id="PF08220">
    <property type="entry name" value="HTH_DeoR"/>
    <property type="match status" value="1"/>
</dbReference>
<reference evidence="3 4" key="3">
    <citation type="journal article" date="2020" name="Int. J. Syst. Evol. Microbiol.">
        <title>Corynebacterium silvaticum sp. nov., a unique group of NTTB corynebacteria in wild boar and roe deer.</title>
        <authorList>
            <person name="Dangel A."/>
            <person name="Berger A."/>
            <person name="Rau J."/>
            <person name="Eisenberg T."/>
            <person name="Kampfer P."/>
            <person name="Margos G."/>
            <person name="Contzen M."/>
            <person name="Busse H.J."/>
            <person name="Konrad R."/>
            <person name="Peters M."/>
            <person name="Sting R."/>
            <person name="Sing A."/>
        </authorList>
    </citation>
    <scope>NUCLEOTIDE SEQUENCE [LARGE SCALE GENOMIC DNA]</scope>
    <source>
        <strain evidence="3 4">PO100/5</strain>
    </source>
</reference>
<evidence type="ECO:0000313" key="3">
    <source>
        <dbReference type="EMBL" id="ARU46309.1"/>
    </source>
</evidence>
<dbReference type="SUPFAM" id="SSF100950">
    <property type="entry name" value="NagB/RpiA/CoA transferase-like"/>
    <property type="match status" value="1"/>
</dbReference>
<dbReference type="Proteomes" id="UP000195652">
    <property type="component" value="Chromosome"/>
</dbReference>
<proteinExistence type="predicted"/>
<dbReference type="EMBL" id="CP021417">
    <property type="protein sequence ID" value="ARU46309.1"/>
    <property type="molecule type" value="Genomic_DNA"/>
</dbReference>
<dbReference type="GO" id="GO:0003677">
    <property type="term" value="F:DNA binding"/>
    <property type="evidence" value="ECO:0007669"/>
    <property type="project" value="UniProtKB-KW"/>
</dbReference>
<dbReference type="SMART" id="SM01134">
    <property type="entry name" value="DeoRC"/>
    <property type="match status" value="1"/>
</dbReference>
<dbReference type="PROSITE" id="PS51000">
    <property type="entry name" value="HTH_DEOR_2"/>
    <property type="match status" value="1"/>
</dbReference>
<organism evidence="3 4">
    <name type="scientific">Corynebacterium silvaticum</name>
    <dbReference type="NCBI Taxonomy" id="2320431"/>
    <lineage>
        <taxon>Bacteria</taxon>
        <taxon>Bacillati</taxon>
        <taxon>Actinomycetota</taxon>
        <taxon>Actinomycetes</taxon>
        <taxon>Mycobacteriales</taxon>
        <taxon>Corynebacteriaceae</taxon>
        <taxon>Corynebacterium</taxon>
    </lineage>
</organism>
<dbReference type="InterPro" id="IPR037171">
    <property type="entry name" value="NagB/RpiA_transferase-like"/>
</dbReference>
<dbReference type="OrthoDB" id="7688673at2"/>
<dbReference type="GO" id="GO:0003700">
    <property type="term" value="F:DNA-binding transcription factor activity"/>
    <property type="evidence" value="ECO:0007669"/>
    <property type="project" value="InterPro"/>
</dbReference>
<dbReference type="RefSeq" id="WP_087454119.1">
    <property type="nucleotide sequence ID" value="NZ_CP021417.2"/>
</dbReference>
<keyword evidence="2" id="KW-0804">Transcription</keyword>
<keyword evidence="1" id="KW-0805">Transcription regulation</keyword>
<dbReference type="Gene3D" id="3.40.50.1360">
    <property type="match status" value="1"/>
</dbReference>
<evidence type="ECO:0000313" key="4">
    <source>
        <dbReference type="Proteomes" id="UP000195652"/>
    </source>
</evidence>
<dbReference type="InterPro" id="IPR050313">
    <property type="entry name" value="Carb_Metab_HTH_regulators"/>
</dbReference>
<reference evidence="3 4" key="4">
    <citation type="journal article" date="2020" name="PLoS ONE">
        <title>Taxonomic classification of strain PO100/5 shows a broader geographic distribution and genetic markers of the recently described Corynebacterium silvaticum.</title>
        <authorList>
            <person name="Viana M.V.C."/>
            <person name="Profeta R."/>
            <person name="da Silva A.L."/>
            <person name="Hurtado R."/>
            <person name="Cerqueira J.C."/>
            <person name="Ribeiro B.F.S."/>
            <person name="Almeida M.O."/>
            <person name="Morais-Rodrigues F."/>
            <person name="Soares S.C."/>
            <person name="Oliveira M."/>
            <person name="Tavares L."/>
            <person name="Figueiredo H."/>
            <person name="Wattam A.R."/>
            <person name="Barh D."/>
            <person name="Ghosh P."/>
            <person name="Silva A."/>
            <person name="Azevedo V."/>
        </authorList>
    </citation>
    <scope>NUCLEOTIDE SEQUENCE [LARGE SCALE GENOMIC DNA]</scope>
    <source>
        <strain evidence="3 4">PO100/5</strain>
    </source>
</reference>
<accession>A0A7Y4P772</accession>
<dbReference type="InterPro" id="IPR014036">
    <property type="entry name" value="DeoR-like_C"/>
</dbReference>
<keyword evidence="4" id="KW-1185">Reference proteome</keyword>
<dbReference type="AlphaFoldDB" id="A0A7Y4P772"/>
<evidence type="ECO:0000256" key="2">
    <source>
        <dbReference type="ARBA" id="ARBA00023163"/>
    </source>
</evidence>
<name>A0A7Y4P772_9CORY</name>
<dbReference type="GeneID" id="75008042"/>
<dbReference type="KEGG" id="csil:CBE74_07220"/>
<sequence>MATVEEVQLRQSAIVTLTNDLGRCSVTQLSRQFCVTPETIRRDLKSLEHQGLLTRVHGGAVSGFPMPHVEILAVDDDDDLPIHQTQRRKQAIAHAALPLIPSPNAAIFIDAGSTTESFAGVLARNYVGQNWLIVTNSPNVAKTLSGAGVPDVMILGGTLKGRTQAIVGERAEASLRTLKADIAFMGTTGLSIKTGLTTSDPREASIKATMIAQSRCIVALCDSGKLHRTSDITFASIDDIDFLVTDRHAPRQLQDSFNTFNTQVVIP</sequence>
<reference evidence="3 4" key="2">
    <citation type="journal article" date="2020" name="Antonie Van Leeuwenhoek">
        <title>Phylogenomic characterisation of a novel corynebacterial species pathogenic to animals.</title>
        <authorList>
            <person name="Moller J."/>
            <person name="Musella L."/>
            <person name="Melnikov V."/>
            <person name="Geissdorfer W."/>
            <person name="Burkovski A."/>
            <person name="Sangal V."/>
        </authorList>
    </citation>
    <scope>NUCLEOTIDE SEQUENCE [LARGE SCALE GENOMIC DNA]</scope>
    <source>
        <strain evidence="3 4">PO100/5</strain>
    </source>
</reference>
<dbReference type="InterPro" id="IPR001034">
    <property type="entry name" value="DeoR_HTH"/>
</dbReference>
<dbReference type="InterPro" id="IPR036390">
    <property type="entry name" value="WH_DNA-bd_sf"/>
</dbReference>
<dbReference type="SMART" id="SM00420">
    <property type="entry name" value="HTH_DEOR"/>
    <property type="match status" value="1"/>
</dbReference>
<reference evidence="3 4" key="1">
    <citation type="journal article" date="2014" name="BMC Vet. Res.">
        <title>First report of Corynebacterium pseudotuberculosis from caseous lymphadenitis lesions in Black Alentejano pig (Sus scrofa domesticus).</title>
        <authorList>
            <person name="Oliveira M."/>
            <person name="Barroco C."/>
            <person name="Mottola C."/>
            <person name="Santos R."/>
            <person name="Lemsaddek A."/>
            <person name="Tavares L."/>
            <person name="Semedo-Lemsaddek T."/>
        </authorList>
    </citation>
    <scope>NUCLEOTIDE SEQUENCE [LARGE SCALE GENOMIC DNA]</scope>
    <source>
        <strain evidence="3 4">PO100/5</strain>
    </source>
</reference>
<protein>
    <submittedName>
        <fullName evidence="3">DeoR/GlpR family DNA-binding transcription regulator</fullName>
    </submittedName>
</protein>
<keyword evidence="3" id="KW-0238">DNA-binding</keyword>
<dbReference type="Pfam" id="PF00455">
    <property type="entry name" value="DeoRC"/>
    <property type="match status" value="1"/>
</dbReference>
<dbReference type="SUPFAM" id="SSF46785">
    <property type="entry name" value="Winged helix' DNA-binding domain"/>
    <property type="match status" value="1"/>
</dbReference>
<dbReference type="PANTHER" id="PTHR30363">
    <property type="entry name" value="HTH-TYPE TRANSCRIPTIONAL REGULATOR SRLR-RELATED"/>
    <property type="match status" value="1"/>
</dbReference>